<comment type="similarity">
    <text evidence="1">Belongs to the Cu-Zn superoxide dismutase family.</text>
</comment>
<gene>
    <name evidence="5" type="ORF">BV898_17931</name>
</gene>
<keyword evidence="1" id="KW-0862">Zinc</keyword>
<dbReference type="CDD" id="cd00305">
    <property type="entry name" value="Cu-Zn_Superoxide_Dismutase"/>
    <property type="match status" value="1"/>
</dbReference>
<keyword evidence="6" id="KW-1185">Reference proteome</keyword>
<dbReference type="Pfam" id="PF00080">
    <property type="entry name" value="Sod_Cu"/>
    <property type="match status" value="1"/>
</dbReference>
<dbReference type="Proteomes" id="UP000192578">
    <property type="component" value="Unassembled WGS sequence"/>
</dbReference>
<comment type="caution">
    <text evidence="5">The sequence shown here is derived from an EMBL/GenBank/DDBJ whole genome shotgun (WGS) entry which is preliminary data.</text>
</comment>
<dbReference type="EC" id="1.15.1.1" evidence="1"/>
<feature type="domain" description="Superoxide dismutase copper/zinc binding" evidence="4">
    <location>
        <begin position="49"/>
        <end position="182"/>
    </location>
</feature>
<keyword evidence="1" id="KW-0186">Copper</keyword>
<dbReference type="GO" id="GO:0005507">
    <property type="term" value="F:copper ion binding"/>
    <property type="evidence" value="ECO:0007669"/>
    <property type="project" value="InterPro"/>
</dbReference>
<feature type="signal peptide" evidence="3">
    <location>
        <begin position="1"/>
        <end position="20"/>
    </location>
</feature>
<organism evidence="5 6">
    <name type="scientific">Hypsibius exemplaris</name>
    <name type="common">Freshwater tardigrade</name>
    <dbReference type="NCBI Taxonomy" id="2072580"/>
    <lineage>
        <taxon>Eukaryota</taxon>
        <taxon>Metazoa</taxon>
        <taxon>Ecdysozoa</taxon>
        <taxon>Tardigrada</taxon>
        <taxon>Eutardigrada</taxon>
        <taxon>Parachela</taxon>
        <taxon>Hypsibioidea</taxon>
        <taxon>Hypsibiidae</taxon>
        <taxon>Hypsibius</taxon>
    </lineage>
</organism>
<keyword evidence="1" id="KW-0560">Oxidoreductase</keyword>
<evidence type="ECO:0000259" key="4">
    <source>
        <dbReference type="Pfam" id="PF00080"/>
    </source>
</evidence>
<protein>
    <recommendedName>
        <fullName evidence="1">Superoxide dismutase [Cu-Zn]</fullName>
        <ecNumber evidence="1">1.15.1.1</ecNumber>
    </recommendedName>
</protein>
<name>A0A9X6NHV0_HYPEX</name>
<keyword evidence="3" id="KW-0732">Signal</keyword>
<dbReference type="InterPro" id="IPR001424">
    <property type="entry name" value="SOD_Cu_Zn_dom"/>
</dbReference>
<feature type="compositionally biased region" description="Basic and acidic residues" evidence="2">
    <location>
        <begin position="154"/>
        <end position="169"/>
    </location>
</feature>
<feature type="region of interest" description="Disordered" evidence="2">
    <location>
        <begin position="154"/>
        <end position="174"/>
    </location>
</feature>
<feature type="chain" id="PRO_5040767641" description="Superoxide dismutase [Cu-Zn]" evidence="3">
    <location>
        <begin position="21"/>
        <end position="192"/>
    </location>
</feature>
<comment type="cofactor">
    <cofactor evidence="1">
        <name>Zn(2+)</name>
        <dbReference type="ChEBI" id="CHEBI:29105"/>
    </cofactor>
    <text evidence="1">Binds 1 zinc ion per subunit.</text>
</comment>
<dbReference type="InterPro" id="IPR018152">
    <property type="entry name" value="SOD_Cu/Zn_BS"/>
</dbReference>
<keyword evidence="1" id="KW-0479">Metal-binding</keyword>
<dbReference type="PANTHER" id="PTHR10003">
    <property type="entry name" value="SUPEROXIDE DISMUTASE CU-ZN -RELATED"/>
    <property type="match status" value="1"/>
</dbReference>
<dbReference type="SUPFAM" id="SSF49329">
    <property type="entry name" value="Cu,Zn superoxide dismutase-like"/>
    <property type="match status" value="1"/>
</dbReference>
<dbReference type="OrthoDB" id="2015551at2759"/>
<dbReference type="PROSITE" id="PS00332">
    <property type="entry name" value="SOD_CU_ZN_2"/>
    <property type="match status" value="1"/>
</dbReference>
<dbReference type="AlphaFoldDB" id="A0A9X6NHV0"/>
<accession>A0A9X6NHV0</accession>
<evidence type="ECO:0000256" key="1">
    <source>
        <dbReference type="RuleBase" id="RU000393"/>
    </source>
</evidence>
<evidence type="ECO:0000313" key="5">
    <source>
        <dbReference type="EMBL" id="OWA53504.1"/>
    </source>
</evidence>
<dbReference type="InterPro" id="IPR036423">
    <property type="entry name" value="SOD-like_Cu/Zn_dom_sf"/>
</dbReference>
<dbReference type="PRINTS" id="PR00068">
    <property type="entry name" value="CUZNDISMTASE"/>
</dbReference>
<proteinExistence type="inferred from homology"/>
<dbReference type="Gene3D" id="2.60.40.200">
    <property type="entry name" value="Superoxide dismutase, copper/zinc binding domain"/>
    <property type="match status" value="1"/>
</dbReference>
<dbReference type="GO" id="GO:0004784">
    <property type="term" value="F:superoxide dismutase activity"/>
    <property type="evidence" value="ECO:0007669"/>
    <property type="project" value="UniProtKB-EC"/>
</dbReference>
<evidence type="ECO:0000256" key="3">
    <source>
        <dbReference type="SAM" id="SignalP"/>
    </source>
</evidence>
<sequence length="192" mass="19924">MEVAISLFCFLAAVVPLIHTETTNCHIPAFVATEATAVLTGDNSLDIFGTILFTETNGLGAVTLTGTISNLTKGEHGFHIHAGGNIRDGCDGAGDHYNPDGYTHSGLNDAQRHAGDLGNIFANGKGIATVDIQDIAFTLNGEYSVVGRTLVVHQDPDDYGRGGESDSAKSGHSGKRIACGVIGISAEKRADA</sequence>
<comment type="catalytic activity">
    <reaction evidence="1">
        <text>2 superoxide + 2 H(+) = H2O2 + O2</text>
        <dbReference type="Rhea" id="RHEA:20696"/>
        <dbReference type="ChEBI" id="CHEBI:15378"/>
        <dbReference type="ChEBI" id="CHEBI:15379"/>
        <dbReference type="ChEBI" id="CHEBI:16240"/>
        <dbReference type="ChEBI" id="CHEBI:18421"/>
        <dbReference type="EC" id="1.15.1.1"/>
    </reaction>
</comment>
<comment type="function">
    <text evidence="1">Destroys radicals which are normally produced within the cells and which are toxic to biological systems.</text>
</comment>
<dbReference type="EMBL" id="MTYJ01000326">
    <property type="protein sequence ID" value="OWA53504.1"/>
    <property type="molecule type" value="Genomic_DNA"/>
</dbReference>
<evidence type="ECO:0000256" key="2">
    <source>
        <dbReference type="SAM" id="MobiDB-lite"/>
    </source>
</evidence>
<evidence type="ECO:0000313" key="6">
    <source>
        <dbReference type="Proteomes" id="UP000192578"/>
    </source>
</evidence>
<reference evidence="6" key="1">
    <citation type="submission" date="2017-01" db="EMBL/GenBank/DDBJ databases">
        <title>Comparative genomics of anhydrobiosis in the tardigrade Hypsibius dujardini.</title>
        <authorList>
            <person name="Yoshida Y."/>
            <person name="Koutsovoulos G."/>
            <person name="Laetsch D."/>
            <person name="Stevens L."/>
            <person name="Kumar S."/>
            <person name="Horikawa D."/>
            <person name="Ishino K."/>
            <person name="Komine S."/>
            <person name="Tomita M."/>
            <person name="Blaxter M."/>
            <person name="Arakawa K."/>
        </authorList>
    </citation>
    <scope>NUCLEOTIDE SEQUENCE [LARGE SCALE GENOMIC DNA]</scope>
    <source>
        <strain evidence="6">Z151</strain>
    </source>
</reference>
<dbReference type="InterPro" id="IPR024134">
    <property type="entry name" value="SOD_Cu/Zn_/chaperone"/>
</dbReference>
<comment type="cofactor">
    <cofactor evidence="1">
        <name>Cu cation</name>
        <dbReference type="ChEBI" id="CHEBI:23378"/>
    </cofactor>
    <text evidence="1">Binds 1 copper ion per subunit.</text>
</comment>